<feature type="domain" description="Type I restriction modification DNA specificity" evidence="5">
    <location>
        <begin position="13"/>
        <end position="171"/>
    </location>
</feature>
<keyword evidence="3" id="KW-0238">DNA-binding</keyword>
<organism evidence="6 7">
    <name type="scientific">Intestinibacter bartlettii CAG:1329</name>
    <dbReference type="NCBI Taxonomy" id="1263063"/>
    <lineage>
        <taxon>Bacteria</taxon>
        <taxon>Bacillati</taxon>
        <taxon>Bacillota</taxon>
        <taxon>Clostridia</taxon>
        <taxon>Peptostreptococcales</taxon>
        <taxon>Peptostreptococcaceae</taxon>
        <taxon>Intestinibacter</taxon>
    </lineage>
</organism>
<feature type="coiled-coil region" evidence="4">
    <location>
        <begin position="152"/>
        <end position="179"/>
    </location>
</feature>
<proteinExistence type="inferred from homology"/>
<dbReference type="Gene3D" id="3.90.220.20">
    <property type="entry name" value="DNA methylase specificity domains"/>
    <property type="match status" value="2"/>
</dbReference>
<dbReference type="SUPFAM" id="SSF116734">
    <property type="entry name" value="DNA methylase specificity domain"/>
    <property type="match status" value="2"/>
</dbReference>
<keyword evidence="2" id="KW-0680">Restriction system</keyword>
<protein>
    <submittedName>
        <fullName evidence="6">Type I restriction modification DNA specificity domain protein</fullName>
    </submittedName>
</protein>
<evidence type="ECO:0000256" key="2">
    <source>
        <dbReference type="ARBA" id="ARBA00022747"/>
    </source>
</evidence>
<feature type="domain" description="Type I restriction modification DNA specificity" evidence="5">
    <location>
        <begin position="198"/>
        <end position="366"/>
    </location>
</feature>
<evidence type="ECO:0000256" key="3">
    <source>
        <dbReference type="ARBA" id="ARBA00023125"/>
    </source>
</evidence>
<dbReference type="InterPro" id="IPR044946">
    <property type="entry name" value="Restrct_endonuc_typeI_TRD_sf"/>
</dbReference>
<gene>
    <name evidence="6" type="ORF">BN488_00802</name>
</gene>
<dbReference type="InterPro" id="IPR000055">
    <property type="entry name" value="Restrct_endonuc_typeI_TRD"/>
</dbReference>
<dbReference type="GO" id="GO:0003677">
    <property type="term" value="F:DNA binding"/>
    <property type="evidence" value="ECO:0007669"/>
    <property type="project" value="UniProtKB-KW"/>
</dbReference>
<comment type="caution">
    <text evidence="6">The sequence shown here is derived from an EMBL/GenBank/DDBJ whole genome shotgun (WGS) entry which is preliminary data.</text>
</comment>
<dbReference type="RefSeq" id="WP_022071181.1">
    <property type="nucleotide sequence ID" value="NZ_HF999320.1"/>
</dbReference>
<dbReference type="EMBL" id="CBBD010000024">
    <property type="protein sequence ID" value="CDA09749.1"/>
    <property type="molecule type" value="Genomic_DNA"/>
</dbReference>
<name>R5XBH4_9FIRM</name>
<evidence type="ECO:0000313" key="6">
    <source>
        <dbReference type="EMBL" id="CDA09749.1"/>
    </source>
</evidence>
<comment type="similarity">
    <text evidence="1">Belongs to the type-I restriction system S methylase family.</text>
</comment>
<evidence type="ECO:0000256" key="1">
    <source>
        <dbReference type="ARBA" id="ARBA00010923"/>
    </source>
</evidence>
<dbReference type="PANTHER" id="PTHR30408">
    <property type="entry name" value="TYPE-1 RESTRICTION ENZYME ECOKI SPECIFICITY PROTEIN"/>
    <property type="match status" value="1"/>
</dbReference>
<dbReference type="Pfam" id="PF01420">
    <property type="entry name" value="Methylase_S"/>
    <property type="match status" value="2"/>
</dbReference>
<dbReference type="Proteomes" id="UP000017980">
    <property type="component" value="Unassembled WGS sequence"/>
</dbReference>
<accession>R5XBH4</accession>
<dbReference type="PANTHER" id="PTHR30408:SF12">
    <property type="entry name" value="TYPE I RESTRICTION ENZYME MJAVIII SPECIFICITY SUBUNIT"/>
    <property type="match status" value="1"/>
</dbReference>
<sequence>MVPKLRFKEFCGEWEEKKAENLCKIHTGKSNTQDKVENGIYPFFVRSPIIERSNKYLYDCEAVLTVGDGVGTGKVYHYINGKFDCHQRVYVMRNFKDIIGRYFYYYFSNNFYKRVQKMSAKNSVDSVRMDMISKMNIALPSLSEQTKIADFLSTVDDKIQNQQDKINHLENIKKGFMQKIFYRKIRFKDDGGEEFPEWEEKRLYNILKEGSKEKVKDTSQYRKITVRLNLKGINFSDLKRDMVDKRPFYVRYKNEIIIGKQNYFNGSIAIVDEKFDGCICSNAIMSFKVIKENLKFVYWYLSQSSYISKNAYLANGTGQKELTEKDFLNMKIDIPCLKEQQKIAGFLSSFDQKISTEKETLEHLKQLKKGLLQQMFV</sequence>
<evidence type="ECO:0000313" key="7">
    <source>
        <dbReference type="Proteomes" id="UP000017980"/>
    </source>
</evidence>
<evidence type="ECO:0000256" key="4">
    <source>
        <dbReference type="SAM" id="Coils"/>
    </source>
</evidence>
<dbReference type="InterPro" id="IPR052021">
    <property type="entry name" value="Type-I_RS_S_subunit"/>
</dbReference>
<dbReference type="AlphaFoldDB" id="R5XBH4"/>
<reference evidence="6" key="1">
    <citation type="submission" date="2012-11" db="EMBL/GenBank/DDBJ databases">
        <title>Dependencies among metagenomic species, viruses, plasmids and units of genetic variation.</title>
        <authorList>
            <person name="Nielsen H.B."/>
            <person name="Almeida M."/>
            <person name="Juncker A.S."/>
            <person name="Rasmussen S."/>
            <person name="Li J."/>
            <person name="Sunagawa S."/>
            <person name="Plichta D."/>
            <person name="Gautier L."/>
            <person name="Le Chatelier E."/>
            <person name="Peletier E."/>
            <person name="Bonde I."/>
            <person name="Nielsen T."/>
            <person name="Manichanh C."/>
            <person name="Arumugam M."/>
            <person name="Batto J."/>
            <person name="Santos M.B.Q.D."/>
            <person name="Blom N."/>
            <person name="Borruel N."/>
            <person name="Burgdorf K.S."/>
            <person name="Boumezbeur F."/>
            <person name="Casellas F."/>
            <person name="Dore J."/>
            <person name="Guarner F."/>
            <person name="Hansen T."/>
            <person name="Hildebrand F."/>
            <person name="Kaas R.S."/>
            <person name="Kennedy S."/>
            <person name="Kristiansen K."/>
            <person name="Kultima J.R."/>
            <person name="Leonard P."/>
            <person name="Levenez F."/>
            <person name="Lund O."/>
            <person name="Moumen B."/>
            <person name="Le Paslier D."/>
            <person name="Pons N."/>
            <person name="Pedersen O."/>
            <person name="Prifti E."/>
            <person name="Qin J."/>
            <person name="Raes J."/>
            <person name="Tap J."/>
            <person name="Tims S."/>
            <person name="Ussery D.W."/>
            <person name="Yamada T."/>
            <person name="MetaHit consortium"/>
            <person name="Renault P."/>
            <person name="Sicheritz-Ponten T."/>
            <person name="Bork P."/>
            <person name="Wang J."/>
            <person name="Brunak S."/>
            <person name="Ehrlich S.D."/>
        </authorList>
    </citation>
    <scope>NUCLEOTIDE SEQUENCE [LARGE SCALE GENOMIC DNA]</scope>
</reference>
<dbReference type="GO" id="GO:0009307">
    <property type="term" value="P:DNA restriction-modification system"/>
    <property type="evidence" value="ECO:0007669"/>
    <property type="project" value="UniProtKB-KW"/>
</dbReference>
<dbReference type="Gene3D" id="1.10.287.1120">
    <property type="entry name" value="Bipartite methylase S protein"/>
    <property type="match status" value="1"/>
</dbReference>
<keyword evidence="4" id="KW-0175">Coiled coil</keyword>
<evidence type="ECO:0000259" key="5">
    <source>
        <dbReference type="Pfam" id="PF01420"/>
    </source>
</evidence>